<accession>A0ACB8RV85</accession>
<dbReference type="EMBL" id="MU275891">
    <property type="protein sequence ID" value="KAI0048159.1"/>
    <property type="molecule type" value="Genomic_DNA"/>
</dbReference>
<reference evidence="1" key="1">
    <citation type="submission" date="2021-02" db="EMBL/GenBank/DDBJ databases">
        <authorList>
            <consortium name="DOE Joint Genome Institute"/>
            <person name="Ahrendt S."/>
            <person name="Looney B.P."/>
            <person name="Miyauchi S."/>
            <person name="Morin E."/>
            <person name="Drula E."/>
            <person name="Courty P.E."/>
            <person name="Chicoki N."/>
            <person name="Fauchery L."/>
            <person name="Kohler A."/>
            <person name="Kuo A."/>
            <person name="Labutti K."/>
            <person name="Pangilinan J."/>
            <person name="Lipzen A."/>
            <person name="Riley R."/>
            <person name="Andreopoulos W."/>
            <person name="He G."/>
            <person name="Johnson J."/>
            <person name="Barry K.W."/>
            <person name="Grigoriev I.V."/>
            <person name="Nagy L."/>
            <person name="Hibbett D."/>
            <person name="Henrissat B."/>
            <person name="Matheny P.B."/>
            <person name="Labbe J."/>
            <person name="Martin F."/>
        </authorList>
    </citation>
    <scope>NUCLEOTIDE SEQUENCE</scope>
    <source>
        <strain evidence="1">FP105234-sp</strain>
    </source>
</reference>
<comment type="caution">
    <text evidence="1">The sequence shown here is derived from an EMBL/GenBank/DDBJ whole genome shotgun (WGS) entry which is preliminary data.</text>
</comment>
<protein>
    <submittedName>
        <fullName evidence="1">Uncharacterized protein</fullName>
    </submittedName>
</protein>
<evidence type="ECO:0000313" key="1">
    <source>
        <dbReference type="EMBL" id="KAI0048159.1"/>
    </source>
</evidence>
<name>A0ACB8RV85_9AGAM</name>
<sequence length="297" mass="30647">MRIFRVLPALALFAGARASSLDGRAPVAHPLDTRDVLDICAAIDVELTVPGILGISIPVGLLDVCLCLSALPVFLETNVVAIAAVAIAGHDEVTAILTALINTAAPKAHCTYPEHGTPICDGKNPCGFQCKDGFTPSPPSKPTTCVCAAPSVVCNGVCGPAKSCPTSKPLSKREKRWQGSGACNDMGEGWMACGVFGGAGRAWECLNTDQDLESCGGCVLPLTPYTPVGIDCTALPGVADVSCSTGSCVVFRCLSGYKLARDSSHCIPNKTFSPAVSGLDSAPPAIQYGLEHVPLKH</sequence>
<dbReference type="Proteomes" id="UP000814033">
    <property type="component" value="Unassembled WGS sequence"/>
</dbReference>
<reference evidence="1" key="2">
    <citation type="journal article" date="2022" name="New Phytol.">
        <title>Evolutionary transition to the ectomycorrhizal habit in the genomes of a hyperdiverse lineage of mushroom-forming fungi.</title>
        <authorList>
            <person name="Looney B."/>
            <person name="Miyauchi S."/>
            <person name="Morin E."/>
            <person name="Drula E."/>
            <person name="Courty P.E."/>
            <person name="Kohler A."/>
            <person name="Kuo A."/>
            <person name="LaButti K."/>
            <person name="Pangilinan J."/>
            <person name="Lipzen A."/>
            <person name="Riley R."/>
            <person name="Andreopoulos W."/>
            <person name="He G."/>
            <person name="Johnson J."/>
            <person name="Nolan M."/>
            <person name="Tritt A."/>
            <person name="Barry K.W."/>
            <person name="Grigoriev I.V."/>
            <person name="Nagy L.G."/>
            <person name="Hibbett D."/>
            <person name="Henrissat B."/>
            <person name="Matheny P.B."/>
            <person name="Labbe J."/>
            <person name="Martin F.M."/>
        </authorList>
    </citation>
    <scope>NUCLEOTIDE SEQUENCE</scope>
    <source>
        <strain evidence="1">FP105234-sp</strain>
    </source>
</reference>
<proteinExistence type="predicted"/>
<keyword evidence="2" id="KW-1185">Reference proteome</keyword>
<gene>
    <name evidence="1" type="ORF">FA95DRAFT_1491411</name>
</gene>
<evidence type="ECO:0000313" key="2">
    <source>
        <dbReference type="Proteomes" id="UP000814033"/>
    </source>
</evidence>
<organism evidence="1 2">
    <name type="scientific">Auriscalpium vulgare</name>
    <dbReference type="NCBI Taxonomy" id="40419"/>
    <lineage>
        <taxon>Eukaryota</taxon>
        <taxon>Fungi</taxon>
        <taxon>Dikarya</taxon>
        <taxon>Basidiomycota</taxon>
        <taxon>Agaricomycotina</taxon>
        <taxon>Agaricomycetes</taxon>
        <taxon>Russulales</taxon>
        <taxon>Auriscalpiaceae</taxon>
        <taxon>Auriscalpium</taxon>
    </lineage>
</organism>